<feature type="compositionally biased region" description="Basic and acidic residues" evidence="1">
    <location>
        <begin position="709"/>
        <end position="725"/>
    </location>
</feature>
<dbReference type="AlphaFoldDB" id="A0A1Y9IZF2"/>
<evidence type="ECO:0000313" key="3">
    <source>
        <dbReference type="EnsemblMetazoa" id="AQUA011046-PE"/>
    </source>
</evidence>
<feature type="region of interest" description="Disordered" evidence="1">
    <location>
        <begin position="427"/>
        <end position="473"/>
    </location>
</feature>
<evidence type="ECO:0000256" key="2">
    <source>
        <dbReference type="SAM" id="Phobius"/>
    </source>
</evidence>
<feature type="transmembrane region" description="Helical" evidence="2">
    <location>
        <begin position="62"/>
        <end position="84"/>
    </location>
</feature>
<feature type="compositionally biased region" description="Basic and acidic residues" evidence="1">
    <location>
        <begin position="17"/>
        <end position="27"/>
    </location>
</feature>
<keyword evidence="2" id="KW-0472">Membrane</keyword>
<dbReference type="VEuPathDB" id="VectorBase:AQUA011046"/>
<feature type="compositionally biased region" description="Acidic residues" evidence="1">
    <location>
        <begin position="350"/>
        <end position="380"/>
    </location>
</feature>
<protein>
    <submittedName>
        <fullName evidence="3">Uncharacterized protein</fullName>
    </submittedName>
</protein>
<organism evidence="3 4">
    <name type="scientific">Anopheles quadriannulatus</name>
    <name type="common">Mosquito</name>
    <dbReference type="NCBI Taxonomy" id="34691"/>
    <lineage>
        <taxon>Eukaryota</taxon>
        <taxon>Metazoa</taxon>
        <taxon>Ecdysozoa</taxon>
        <taxon>Arthropoda</taxon>
        <taxon>Hexapoda</taxon>
        <taxon>Insecta</taxon>
        <taxon>Pterygota</taxon>
        <taxon>Neoptera</taxon>
        <taxon>Endopterygota</taxon>
        <taxon>Diptera</taxon>
        <taxon>Nematocera</taxon>
        <taxon>Culicoidea</taxon>
        <taxon>Culicidae</taxon>
        <taxon>Anophelinae</taxon>
        <taxon>Anopheles</taxon>
    </lineage>
</organism>
<keyword evidence="2" id="KW-0812">Transmembrane</keyword>
<feature type="compositionally biased region" description="Acidic residues" evidence="1">
    <location>
        <begin position="824"/>
        <end position="836"/>
    </location>
</feature>
<sequence>MSGDTQAKKRKDKKRKKDDEDTVKETTVHAPKQPSAGAAQAAKEPGDVQMHIQSDHGTGGHWCAKVVFFILLAGLGALIGLIIMENQGVSNEDTPLSESRYSEFFNGWVDENRQDDHHHDEVLAAINSLDDHDDEGDAHHAVEDHDGGDDDGHDQHGDDDDHDDGAPYAEEEDHDDDEDGTEVQDDDEDEGPASKLDDDEVEEIYTQQEAAEQQQAAAADDDDDGDDDGQDDDDEDDDAGANDQTNAVDDDDDNDDDKKNEETVVGQDNDDDNDQDDDDDDDQNDKNEAEDETENEPAGNADDDDDNQNEAANEDDDDDQDDTPFDEVDANDDGDEEEILEVSRGSQPANDDDDDDDNDVDDDDAAFSELVDNDGGEEEYLEKLRAEQQRRAAAEEERRAAAEPEEETSLTVKIFVGVALLGAAHLLITSPRAPTKKPTNQSDDKSNPKVDSVRTDGAVPANDSVVEQKNAPNVQTTATKTVLDDFVYAGTTKQQEEVIEGNVIIFDDNDDAERYSGDDYEYELDELEEAEEEAEPEEDAEEQLLIKQEQEIGAFVPITFEDFSSMYRAPAEPEAVPLQSHQEAALPVQPPPPSNERHSSKKTAKDSLLARSKPPKGAFNKLIYGLHKEPIVIPPDGTEQQQTGSAPVERGENVSAKGEAKTVLTALLAEIPSPPVERVHEHHLPKLVVPPAGTSPGRARTPSPSGQRAARERHVEFLLPERDQQPEFELDEPAGFELERSSPAGDNGSKENLFVPESTSEEEELEPNEYAEQYSEYAEEQDEEELVYEEEEELIDDIDSVLLNQYGSDEEEEPLTDDNIPPGGDDEEEASDVDDTDLMRRLEEKYGKLPATGSAASPAATPTEGNDDEDEATAAGWTKIPSRAEEADRSYQEELRRAEQQLDEEFGFE</sequence>
<feature type="compositionally biased region" description="Acidic residues" evidence="1">
    <location>
        <begin position="777"/>
        <end position="799"/>
    </location>
</feature>
<dbReference type="GO" id="GO:0005783">
    <property type="term" value="C:endoplasmic reticulum"/>
    <property type="evidence" value="ECO:0007669"/>
    <property type="project" value="TreeGrafter"/>
</dbReference>
<feature type="compositionally biased region" description="Acidic residues" evidence="1">
    <location>
        <begin position="146"/>
        <end position="203"/>
    </location>
</feature>
<feature type="compositionally biased region" description="Low complexity" evidence="1">
    <location>
        <begin position="207"/>
        <end position="218"/>
    </location>
</feature>
<dbReference type="EnsemblMetazoa" id="AQUA011046-RE">
    <property type="protein sequence ID" value="AQUA011046-PE"/>
    <property type="gene ID" value="AQUA011046"/>
</dbReference>
<feature type="region of interest" description="Disordered" evidence="1">
    <location>
        <begin position="1"/>
        <end position="46"/>
    </location>
</feature>
<dbReference type="Proteomes" id="UP000076407">
    <property type="component" value="Unassembled WGS sequence"/>
</dbReference>
<dbReference type="PANTHER" id="PTHR12366:SF29">
    <property type="entry name" value="ASPARTYL BETA-HYDROXYLASE, ISOFORM L"/>
    <property type="match status" value="1"/>
</dbReference>
<feature type="compositionally biased region" description="Basic and acidic residues" evidence="1">
    <location>
        <begin position="381"/>
        <end position="402"/>
    </location>
</feature>
<feature type="region of interest" description="Disordered" evidence="1">
    <location>
        <begin position="678"/>
        <end position="909"/>
    </location>
</feature>
<evidence type="ECO:0000313" key="4">
    <source>
        <dbReference type="Proteomes" id="UP000076407"/>
    </source>
</evidence>
<keyword evidence="2" id="KW-1133">Transmembrane helix</keyword>
<reference evidence="3" key="1">
    <citation type="submission" date="2020-05" db="UniProtKB">
        <authorList>
            <consortium name="EnsemblMetazoa"/>
        </authorList>
    </citation>
    <scope>IDENTIFICATION</scope>
    <source>
        <strain evidence="3">SANGQUA</strain>
    </source>
</reference>
<feature type="compositionally biased region" description="Acidic residues" evidence="1">
    <location>
        <begin position="759"/>
        <end position="769"/>
    </location>
</feature>
<feature type="compositionally biased region" description="Acidic residues" evidence="1">
    <location>
        <begin position="219"/>
        <end position="240"/>
    </location>
</feature>
<feature type="compositionally biased region" description="Acidic residues" evidence="1">
    <location>
        <begin position="268"/>
        <end position="340"/>
    </location>
</feature>
<dbReference type="STRING" id="34691.A0A1Y9IZF2"/>
<feature type="compositionally biased region" description="Low complexity" evidence="1">
    <location>
        <begin position="850"/>
        <end position="863"/>
    </location>
</feature>
<dbReference type="PANTHER" id="PTHR12366">
    <property type="entry name" value="ASPARTYL/ASPARAGINYL BETA-HYDROXYLASE"/>
    <property type="match status" value="1"/>
</dbReference>
<dbReference type="InterPro" id="IPR039038">
    <property type="entry name" value="ASPH"/>
</dbReference>
<feature type="compositionally biased region" description="Basic and acidic residues" evidence="1">
    <location>
        <begin position="442"/>
        <end position="454"/>
    </location>
</feature>
<accession>A0A1Y9IZF2</accession>
<feature type="compositionally biased region" description="Basic and acidic residues" evidence="1">
    <location>
        <begin position="837"/>
        <end position="847"/>
    </location>
</feature>
<feature type="compositionally biased region" description="Basic and acidic residues" evidence="1">
    <location>
        <begin position="882"/>
        <end position="900"/>
    </location>
</feature>
<keyword evidence="4" id="KW-1185">Reference proteome</keyword>
<evidence type="ECO:0000256" key="1">
    <source>
        <dbReference type="SAM" id="MobiDB-lite"/>
    </source>
</evidence>
<feature type="region of interest" description="Disordered" evidence="1">
    <location>
        <begin position="632"/>
        <end position="657"/>
    </location>
</feature>
<feature type="region of interest" description="Disordered" evidence="1">
    <location>
        <begin position="130"/>
        <end position="411"/>
    </location>
</feature>
<dbReference type="GO" id="GO:0062101">
    <property type="term" value="F:peptidyl-aspartic acid 3-dioxygenase activity"/>
    <property type="evidence" value="ECO:0007669"/>
    <property type="project" value="InterPro"/>
</dbReference>
<feature type="region of interest" description="Disordered" evidence="1">
    <location>
        <begin position="571"/>
        <end position="616"/>
    </location>
</feature>
<proteinExistence type="predicted"/>
<name>A0A1Y9IZF2_ANOQN</name>